<gene>
    <name evidence="1" type="ORF">I4W93_001625</name>
</gene>
<proteinExistence type="predicted"/>
<dbReference type="InterPro" id="IPR012902">
    <property type="entry name" value="N_methyl_site"/>
</dbReference>
<keyword evidence="2" id="KW-1185">Reference proteome</keyword>
<name>A0ABS7X400_9GAMM</name>
<protein>
    <submittedName>
        <fullName evidence="1">Prepilin-type N-terminal cleavage/methylation domain-containing protein</fullName>
    </submittedName>
</protein>
<dbReference type="PROSITE" id="PS00409">
    <property type="entry name" value="PROKAR_NTER_METHYL"/>
    <property type="match status" value="1"/>
</dbReference>
<sequence>MERQSGLTLIEMLVSLVLLASVLTLSSEAYRFYIEGAQRDSKGLAQEFDKLRNQQLLSNQFGSAVLYYANYDSVNAPLFVGEQSKVMWISQTSVQSSLTSSLSVLTIQDGKLLYCEQLLADTIIRRVPENPDQVCSVFSVEIAKTEAVKFSYYGWSSVLAQLDGDTSSYAIRGAPEWSSTYLGNQTGSLPLYISVESEVNSELSWYFQLADIDPSRVNYTGANHGS</sequence>
<reference evidence="1 2" key="1">
    <citation type="submission" date="2020-12" db="EMBL/GenBank/DDBJ databases">
        <authorList>
            <person name="Ruan W."/>
            <person name="Khan S.A."/>
            <person name="Jeon C.O."/>
        </authorList>
    </citation>
    <scope>NUCLEOTIDE SEQUENCE [LARGE SCALE GENOMIC DNA]</scope>
    <source>
        <strain evidence="1 2">MA-13</strain>
    </source>
</reference>
<evidence type="ECO:0000313" key="2">
    <source>
        <dbReference type="Proteomes" id="UP000663814"/>
    </source>
</evidence>
<reference evidence="1 2" key="2">
    <citation type="submission" date="2021-08" db="EMBL/GenBank/DDBJ databases">
        <title>Rheinheimera aquimaris sp. nov., isolated from seawater of the East Sea in Korea.</title>
        <authorList>
            <person name="Kim K.H."/>
            <person name="Wenting R."/>
            <person name="Kim K.R."/>
            <person name="Jeon C.O."/>
        </authorList>
    </citation>
    <scope>NUCLEOTIDE SEQUENCE [LARGE SCALE GENOMIC DNA]</scope>
    <source>
        <strain evidence="1 2">MA-13</strain>
    </source>
</reference>
<comment type="caution">
    <text evidence="1">The sequence shown here is derived from an EMBL/GenBank/DDBJ whole genome shotgun (WGS) entry which is preliminary data.</text>
</comment>
<organism evidence="1 2">
    <name type="scientific">Rheinheimera maricola</name>
    <dbReference type="NCBI Taxonomy" id="2793282"/>
    <lineage>
        <taxon>Bacteria</taxon>
        <taxon>Pseudomonadati</taxon>
        <taxon>Pseudomonadota</taxon>
        <taxon>Gammaproteobacteria</taxon>
        <taxon>Chromatiales</taxon>
        <taxon>Chromatiaceae</taxon>
        <taxon>Rheinheimera</taxon>
    </lineage>
</organism>
<accession>A0ABS7X400</accession>
<dbReference type="RefSeq" id="WP_205310174.1">
    <property type="nucleotide sequence ID" value="NZ_JAERPS020000001.1"/>
</dbReference>
<dbReference type="Pfam" id="PF07963">
    <property type="entry name" value="N_methyl"/>
    <property type="match status" value="1"/>
</dbReference>
<dbReference type="EMBL" id="JAERPS020000001">
    <property type="protein sequence ID" value="MBZ9610286.1"/>
    <property type="molecule type" value="Genomic_DNA"/>
</dbReference>
<dbReference type="NCBIfam" id="TIGR02532">
    <property type="entry name" value="IV_pilin_GFxxxE"/>
    <property type="match status" value="1"/>
</dbReference>
<dbReference type="Proteomes" id="UP000663814">
    <property type="component" value="Unassembled WGS sequence"/>
</dbReference>
<evidence type="ECO:0000313" key="1">
    <source>
        <dbReference type="EMBL" id="MBZ9610286.1"/>
    </source>
</evidence>